<sequence length="280" mass="32590">MRNIIFYFFFLVFLSSCQEEVVLELKQLEPIPAIEAIWTNNPNVNQVRILLSKDYYDEEPNQVVEDAEVSITSLTSGKIVEFRFSEQANRYLALNNVTGVIGEQYELNVKIGDKEYVSRGTMLEPPILDSITYEFKEERFFREEGYYLTVYGKIPFVEENNYRIRIIKNDTLMNSRLDYLLFDDTFGTSILDQGFELSGIPFKLNDRIRLELYRMNRDAFDYISQLVDLLFNDGGLFSSPPQNPQSNIRLKSGKGEVLGYFLVSPFLNETVRIVEEDQSD</sequence>
<gene>
    <name evidence="1" type="ORF">SAMN00777080_3330</name>
</gene>
<dbReference type="EMBL" id="LT838813">
    <property type="protein sequence ID" value="SMD44703.1"/>
    <property type="molecule type" value="Genomic_DNA"/>
</dbReference>
<evidence type="ECO:0008006" key="3">
    <source>
        <dbReference type="Google" id="ProtNLM"/>
    </source>
</evidence>
<accession>A0A1W2H710</accession>
<dbReference type="STRING" id="758820.SAMN00777080_3330"/>
<evidence type="ECO:0000313" key="1">
    <source>
        <dbReference type="EMBL" id="SMD44703.1"/>
    </source>
</evidence>
<evidence type="ECO:0000313" key="2">
    <source>
        <dbReference type="Proteomes" id="UP000192333"/>
    </source>
</evidence>
<keyword evidence="2" id="KW-1185">Reference proteome</keyword>
<reference evidence="2" key="1">
    <citation type="submission" date="2017-04" db="EMBL/GenBank/DDBJ databases">
        <authorList>
            <person name="Varghese N."/>
            <person name="Submissions S."/>
        </authorList>
    </citation>
    <scope>NUCLEOTIDE SEQUENCE [LARGE SCALE GENOMIC DNA]</scope>
    <source>
        <strain evidence="2">DSM 16537</strain>
    </source>
</reference>
<dbReference type="Pfam" id="PF14054">
    <property type="entry name" value="DUF4249"/>
    <property type="match status" value="1"/>
</dbReference>
<proteinExistence type="predicted"/>
<dbReference type="RefSeq" id="WP_084121495.1">
    <property type="nucleotide sequence ID" value="NZ_LT838813.1"/>
</dbReference>
<protein>
    <recommendedName>
        <fullName evidence="3">DUF4249 domain-containing protein</fullName>
    </recommendedName>
</protein>
<dbReference type="OrthoDB" id="637707at2"/>
<dbReference type="Proteomes" id="UP000192333">
    <property type="component" value="Chromosome I"/>
</dbReference>
<dbReference type="PROSITE" id="PS51257">
    <property type="entry name" value="PROKAR_LIPOPROTEIN"/>
    <property type="match status" value="1"/>
</dbReference>
<dbReference type="InterPro" id="IPR025345">
    <property type="entry name" value="DUF4249"/>
</dbReference>
<dbReference type="AlphaFoldDB" id="A0A1W2H710"/>
<name>A0A1W2H710_9BACT</name>
<organism evidence="1 2">
    <name type="scientific">Aquiflexum balticum DSM 16537</name>
    <dbReference type="NCBI Taxonomy" id="758820"/>
    <lineage>
        <taxon>Bacteria</taxon>
        <taxon>Pseudomonadati</taxon>
        <taxon>Bacteroidota</taxon>
        <taxon>Cytophagia</taxon>
        <taxon>Cytophagales</taxon>
        <taxon>Cyclobacteriaceae</taxon>
        <taxon>Aquiflexum</taxon>
    </lineage>
</organism>